<keyword evidence="1" id="KW-0812">Transmembrane</keyword>
<keyword evidence="1" id="KW-1133">Transmembrane helix</keyword>
<sequence>MLSTSVICAVSLSLAICMIIFLPLKCIFKLWRIRIHLKVESPVFIKPLVKCSFPKTPDTRKTKKVLISDVTSDIGFYLFCHYSRDPDAEVTACVAFQFGPRKGFTGDDLWDPVEMSYLEHSSRAPILHFESLHYDKPPQYVKGTIDYLDRTYGPFAYFYEVSALGEDFRYNLACDIYRYGLGTSTPKHNEPLEKLPEMRKQILPGREAAIEEMTKLMKTRGRGKIYVLNPETELYRDLSTEKVACQLDPNESFINSFKFDPHPCSSSSSSSAFSQFVSSFTWFRHLTVSKPHFSLITTETRTKIDGEVRRSSGVSTLGSEFVQEWVEYIVGAVERGDVPGPVVKEMLNQLFFWVSKLTSRHAKILPKSESKL</sequence>
<comment type="caution">
    <text evidence="2">The sequence shown here is derived from an EMBL/GenBank/DDBJ whole genome shotgun (WGS) entry which is preliminary data.</text>
</comment>
<accession>A0A9P5NJP7</accession>
<protein>
    <submittedName>
        <fullName evidence="2">Uncharacterized protein</fullName>
    </submittedName>
</protein>
<evidence type="ECO:0000256" key="1">
    <source>
        <dbReference type="SAM" id="Phobius"/>
    </source>
</evidence>
<proteinExistence type="predicted"/>
<keyword evidence="3" id="KW-1185">Reference proteome</keyword>
<dbReference type="AlphaFoldDB" id="A0A9P5NJP7"/>
<reference evidence="2" key="1">
    <citation type="submission" date="2020-11" db="EMBL/GenBank/DDBJ databases">
        <authorList>
            <consortium name="DOE Joint Genome Institute"/>
            <person name="Ahrendt S."/>
            <person name="Riley R."/>
            <person name="Andreopoulos W."/>
            <person name="LaButti K."/>
            <person name="Pangilinan J."/>
            <person name="Ruiz-duenas F.J."/>
            <person name="Barrasa J.M."/>
            <person name="Sanchez-Garcia M."/>
            <person name="Camarero S."/>
            <person name="Miyauchi S."/>
            <person name="Serrano A."/>
            <person name="Linde D."/>
            <person name="Babiker R."/>
            <person name="Drula E."/>
            <person name="Ayuso-Fernandez I."/>
            <person name="Pacheco R."/>
            <person name="Padilla G."/>
            <person name="Ferreira P."/>
            <person name="Barriuso J."/>
            <person name="Kellner H."/>
            <person name="Castanera R."/>
            <person name="Alfaro M."/>
            <person name="Ramirez L."/>
            <person name="Pisabarro A.G."/>
            <person name="Kuo A."/>
            <person name="Tritt A."/>
            <person name="Lipzen A."/>
            <person name="He G."/>
            <person name="Yan M."/>
            <person name="Ng V."/>
            <person name="Cullen D."/>
            <person name="Martin F."/>
            <person name="Rosso M.-N."/>
            <person name="Henrissat B."/>
            <person name="Hibbett D."/>
            <person name="Martinez A.T."/>
            <person name="Grigoriev I.V."/>
        </authorList>
    </citation>
    <scope>NUCLEOTIDE SEQUENCE</scope>
    <source>
        <strain evidence="2">AH 44721</strain>
    </source>
</reference>
<evidence type="ECO:0000313" key="2">
    <source>
        <dbReference type="EMBL" id="KAF8890846.1"/>
    </source>
</evidence>
<evidence type="ECO:0000313" key="3">
    <source>
        <dbReference type="Proteomes" id="UP000724874"/>
    </source>
</evidence>
<dbReference type="EMBL" id="JADNYJ010000074">
    <property type="protein sequence ID" value="KAF8890846.1"/>
    <property type="molecule type" value="Genomic_DNA"/>
</dbReference>
<dbReference type="Proteomes" id="UP000724874">
    <property type="component" value="Unassembled WGS sequence"/>
</dbReference>
<dbReference type="OrthoDB" id="3118112at2759"/>
<gene>
    <name evidence="2" type="ORF">CPB84DRAFT_1849087</name>
</gene>
<name>A0A9P5NJP7_GYMJU</name>
<keyword evidence="1" id="KW-0472">Membrane</keyword>
<feature type="transmembrane region" description="Helical" evidence="1">
    <location>
        <begin position="6"/>
        <end position="28"/>
    </location>
</feature>
<organism evidence="2 3">
    <name type="scientific">Gymnopilus junonius</name>
    <name type="common">Spectacular rustgill mushroom</name>
    <name type="synonym">Gymnopilus spectabilis subsp. junonius</name>
    <dbReference type="NCBI Taxonomy" id="109634"/>
    <lineage>
        <taxon>Eukaryota</taxon>
        <taxon>Fungi</taxon>
        <taxon>Dikarya</taxon>
        <taxon>Basidiomycota</taxon>
        <taxon>Agaricomycotina</taxon>
        <taxon>Agaricomycetes</taxon>
        <taxon>Agaricomycetidae</taxon>
        <taxon>Agaricales</taxon>
        <taxon>Agaricineae</taxon>
        <taxon>Hymenogastraceae</taxon>
        <taxon>Gymnopilus</taxon>
    </lineage>
</organism>